<dbReference type="Gene3D" id="2.60.120.200">
    <property type="match status" value="1"/>
</dbReference>
<keyword evidence="6" id="KW-1185">Reference proteome</keyword>
<keyword evidence="4" id="KW-0732">Signal</keyword>
<evidence type="ECO:0000256" key="2">
    <source>
        <dbReference type="ARBA" id="ARBA00022734"/>
    </source>
</evidence>
<reference evidence="6" key="1">
    <citation type="journal article" date="2014" name="Nat. Commun.">
        <title>The emerging biofuel crop Camelina sativa retains a highly undifferentiated hexaploid genome structure.</title>
        <authorList>
            <person name="Kagale S."/>
            <person name="Koh C."/>
            <person name="Nixon J."/>
            <person name="Bollina V."/>
            <person name="Clarke W.E."/>
            <person name="Tuteja R."/>
            <person name="Spillane C."/>
            <person name="Robinson S.J."/>
            <person name="Links M.G."/>
            <person name="Clarke C."/>
            <person name="Higgins E.E."/>
            <person name="Huebert T."/>
            <person name="Sharpe A.G."/>
            <person name="Parkin I.A."/>
        </authorList>
    </citation>
    <scope>NUCLEOTIDE SEQUENCE [LARGE SCALE GENOMIC DNA]</scope>
    <source>
        <strain evidence="6">cv. DH55</strain>
    </source>
</reference>
<feature type="signal peptide" evidence="4">
    <location>
        <begin position="1"/>
        <end position="27"/>
    </location>
</feature>
<keyword evidence="2" id="KW-0430">Lectin</keyword>
<protein>
    <submittedName>
        <fullName evidence="7">Uncharacterized protein LOC104711984</fullName>
    </submittedName>
</protein>
<dbReference type="PANTHER" id="PTHR32401:SF11">
    <property type="entry name" value="CONCANAVALIN A-LIKE LECTIN FAMILY PROTEIN"/>
    <property type="match status" value="1"/>
</dbReference>
<dbReference type="PANTHER" id="PTHR32401">
    <property type="entry name" value="CONCANAVALIN A-LIKE LECTIN FAMILY PROTEIN"/>
    <property type="match status" value="1"/>
</dbReference>
<feature type="chain" id="PRO_5047006016" evidence="4">
    <location>
        <begin position="28"/>
        <end position="343"/>
    </location>
</feature>
<evidence type="ECO:0000313" key="7">
    <source>
        <dbReference type="RefSeq" id="XP_010427074.1"/>
    </source>
</evidence>
<dbReference type="RefSeq" id="XP_010427074.1">
    <property type="nucleotide sequence ID" value="XM_010428772.2"/>
</dbReference>
<accession>A0ABM0TIX3</accession>
<feature type="domain" description="Legume lectin" evidence="5">
    <location>
        <begin position="110"/>
        <end position="244"/>
    </location>
</feature>
<keyword evidence="3" id="KW-0812">Transmembrane</keyword>
<keyword evidence="3" id="KW-1133">Transmembrane helix</keyword>
<evidence type="ECO:0000259" key="5">
    <source>
        <dbReference type="Pfam" id="PF00139"/>
    </source>
</evidence>
<evidence type="ECO:0000256" key="3">
    <source>
        <dbReference type="SAM" id="Phobius"/>
    </source>
</evidence>
<evidence type="ECO:0000256" key="1">
    <source>
        <dbReference type="ARBA" id="ARBA00007606"/>
    </source>
</evidence>
<evidence type="ECO:0000313" key="6">
    <source>
        <dbReference type="Proteomes" id="UP000694864"/>
    </source>
</evidence>
<dbReference type="InterPro" id="IPR013320">
    <property type="entry name" value="ConA-like_dom_sf"/>
</dbReference>
<dbReference type="GeneID" id="104711984"/>
<feature type="transmembrane region" description="Helical" evidence="3">
    <location>
        <begin position="273"/>
        <end position="301"/>
    </location>
</feature>
<dbReference type="Pfam" id="PF00139">
    <property type="entry name" value="Lectin_legB"/>
    <property type="match status" value="1"/>
</dbReference>
<keyword evidence="3" id="KW-0472">Membrane</keyword>
<name>A0ABM0TIX3_CAMSA</name>
<organism evidence="6 7">
    <name type="scientific">Camelina sativa</name>
    <name type="common">False flax</name>
    <name type="synonym">Myagrum sativum</name>
    <dbReference type="NCBI Taxonomy" id="90675"/>
    <lineage>
        <taxon>Eukaryota</taxon>
        <taxon>Viridiplantae</taxon>
        <taxon>Streptophyta</taxon>
        <taxon>Embryophyta</taxon>
        <taxon>Tracheophyta</taxon>
        <taxon>Spermatophyta</taxon>
        <taxon>Magnoliopsida</taxon>
        <taxon>eudicotyledons</taxon>
        <taxon>Gunneridae</taxon>
        <taxon>Pentapetalae</taxon>
        <taxon>rosids</taxon>
        <taxon>malvids</taxon>
        <taxon>Brassicales</taxon>
        <taxon>Brassicaceae</taxon>
        <taxon>Camelineae</taxon>
        <taxon>Camelina</taxon>
    </lineage>
</organism>
<dbReference type="InterPro" id="IPR050258">
    <property type="entry name" value="Leguminous_Lectin"/>
</dbReference>
<sequence>MASFSLSRSLLVLLLIVISFFSTFSISKPTSFSFSFTSSNKNASFESQDIALFGDSKLVDNGSSIQLTDSVIHGGGRVVYKNPIESVKDTGREYFAGFSTVFSFSMSPGGGRLGFLVFPVNGTFDHSLFQVKFDTSDKFTKFGDPSVAVIVDGATVPEKVLSFKMANLVKTEKVLSYAWINYQAGGKFLEVRLSKSKSFESVLPLMFDRIDLSAMLGVEDEFMVGLNSYSGNVNLHSWSLEVRRSEYEHSWAVVLVEERMKQEAAKKRRKERIWEIVTCFVMMFGLTGFVLFAMMHIAAAFKRNNLAMVMQEECGIKTKEFGYAKMEKMEVVMSKANAKQETK</sequence>
<comment type="similarity">
    <text evidence="1">Belongs to the leguminous lectin family.</text>
</comment>
<reference evidence="7" key="2">
    <citation type="submission" date="2025-08" db="UniProtKB">
        <authorList>
            <consortium name="RefSeq"/>
        </authorList>
    </citation>
    <scope>IDENTIFICATION</scope>
    <source>
        <tissue evidence="7">Leaf</tissue>
    </source>
</reference>
<dbReference type="InterPro" id="IPR001220">
    <property type="entry name" value="Legume_lectin_dom"/>
</dbReference>
<gene>
    <name evidence="7" type="primary">LOC104711984</name>
</gene>
<proteinExistence type="inferred from homology"/>
<dbReference type="Proteomes" id="UP000694864">
    <property type="component" value="Chromosome 9"/>
</dbReference>
<dbReference type="SUPFAM" id="SSF49899">
    <property type="entry name" value="Concanavalin A-like lectins/glucanases"/>
    <property type="match status" value="1"/>
</dbReference>
<evidence type="ECO:0000256" key="4">
    <source>
        <dbReference type="SAM" id="SignalP"/>
    </source>
</evidence>